<keyword evidence="4 11" id="KW-1133">Transmembrane helix</keyword>
<dbReference type="OrthoDB" id="331948at2759"/>
<keyword evidence="2 11" id="KW-0808">Transferase</keyword>
<dbReference type="InterPro" id="IPR039859">
    <property type="entry name" value="PFA4/ZDH16/20/ERF2-like"/>
</dbReference>
<dbReference type="GO" id="GO:0019706">
    <property type="term" value="F:protein-cysteine S-palmitoyltransferase activity"/>
    <property type="evidence" value="ECO:0007669"/>
    <property type="project" value="UniProtKB-EC"/>
</dbReference>
<evidence type="ECO:0000256" key="10">
    <source>
        <dbReference type="ARBA" id="ARBA00048048"/>
    </source>
</evidence>
<keyword evidence="8 11" id="KW-0012">Acyltransferase</keyword>
<evidence type="ECO:0000256" key="6">
    <source>
        <dbReference type="ARBA" id="ARBA00023139"/>
    </source>
</evidence>
<evidence type="ECO:0000259" key="13">
    <source>
        <dbReference type="Pfam" id="PF01529"/>
    </source>
</evidence>
<reference evidence="14" key="1">
    <citation type="submission" date="2022-12" db="EMBL/GenBank/DDBJ databases">
        <authorList>
            <person name="Petersen C."/>
        </authorList>
    </citation>
    <scope>NUCLEOTIDE SEQUENCE</scope>
    <source>
        <strain evidence="14">IBT 29677</strain>
    </source>
</reference>
<evidence type="ECO:0000256" key="4">
    <source>
        <dbReference type="ARBA" id="ARBA00022989"/>
    </source>
</evidence>
<comment type="domain">
    <text evidence="11">The DHHC domain is required for palmitoyltransferase activity.</text>
</comment>
<feature type="transmembrane region" description="Helical" evidence="11">
    <location>
        <begin position="248"/>
        <end position="270"/>
    </location>
</feature>
<dbReference type="EMBL" id="JAPZBU010000006">
    <property type="protein sequence ID" value="KAJ5397557.1"/>
    <property type="molecule type" value="Genomic_DNA"/>
</dbReference>
<evidence type="ECO:0000256" key="12">
    <source>
        <dbReference type="SAM" id="MobiDB-lite"/>
    </source>
</evidence>
<dbReference type="GO" id="GO:0005783">
    <property type="term" value="C:endoplasmic reticulum"/>
    <property type="evidence" value="ECO:0007669"/>
    <property type="project" value="TreeGrafter"/>
</dbReference>
<protein>
    <recommendedName>
        <fullName evidence="11">Palmitoyltransferase</fullName>
        <ecNumber evidence="11">2.3.1.225</ecNumber>
    </recommendedName>
</protein>
<comment type="similarity">
    <text evidence="9">Belongs to the DHHC palmitoyltransferase family. PFA5 subfamily.</text>
</comment>
<keyword evidence="7" id="KW-0449">Lipoprotein</keyword>
<comment type="subcellular location">
    <subcellularLocation>
        <location evidence="1">Membrane</location>
        <topology evidence="1">Multi-pass membrane protein</topology>
    </subcellularLocation>
</comment>
<keyword evidence="15" id="KW-1185">Reference proteome</keyword>
<gene>
    <name evidence="14" type="ORF">N7509_005670</name>
</gene>
<keyword evidence="3 11" id="KW-0812">Transmembrane</keyword>
<dbReference type="Proteomes" id="UP001147747">
    <property type="component" value="Unassembled WGS sequence"/>
</dbReference>
<feature type="domain" description="Palmitoyltransferase DHHC" evidence="13">
    <location>
        <begin position="169"/>
        <end position="287"/>
    </location>
</feature>
<evidence type="ECO:0000313" key="15">
    <source>
        <dbReference type="Proteomes" id="UP001147747"/>
    </source>
</evidence>
<evidence type="ECO:0000256" key="8">
    <source>
        <dbReference type="ARBA" id="ARBA00023315"/>
    </source>
</evidence>
<dbReference type="EC" id="2.3.1.225" evidence="11"/>
<evidence type="ECO:0000313" key="14">
    <source>
        <dbReference type="EMBL" id="KAJ5397557.1"/>
    </source>
</evidence>
<evidence type="ECO:0000256" key="11">
    <source>
        <dbReference type="RuleBase" id="RU079119"/>
    </source>
</evidence>
<sequence>MAGPDAQKRANLVVSRIIPPVLLGIVVYASYAITKPLCIDYLLHPLPSYNRTPRVGAGAAILVIFYLLLILLIATYLRLLYNVIKNPGFLPLGADRVKIEKAEDSEKSQKQRRRRRSRKPRDAEKVDAPVDLEQGTRNSAGETVCDSDSSGLESFYTKDVFVCQEDGRPPYCSACCQFKADRSHHCRELDRCVRKMDHFCPWVGGVVSETSFKFFIQFVYYTATFCTFALIVTAYFTAELKRNTGSVNAHWCVCIGLSGLFGLFTAGMTLSSLQLAALNLTTIENLSRRSVVWTLAIRVPDHLLARLFTMDSPWAPTFRMVTYPLESSTPTQAQTTEHAVAERHVFAILHTQPGENPFSLDSPLKNMQQVMGNNIIDWFLPLKHSPCANHSSQESAFALGPVVTRLKQEAGLLPPPENGLERQHSKHSRRSNKHRP</sequence>
<evidence type="ECO:0000256" key="7">
    <source>
        <dbReference type="ARBA" id="ARBA00023288"/>
    </source>
</evidence>
<dbReference type="AlphaFoldDB" id="A0A9W9W2W3"/>
<keyword evidence="5 11" id="KW-0472">Membrane</keyword>
<dbReference type="PANTHER" id="PTHR22883">
    <property type="entry name" value="ZINC FINGER DHHC DOMAIN CONTAINING PROTEIN"/>
    <property type="match status" value="1"/>
</dbReference>
<comment type="catalytic activity">
    <reaction evidence="10 11">
        <text>L-cysteinyl-[protein] + hexadecanoyl-CoA = S-hexadecanoyl-L-cysteinyl-[protein] + CoA</text>
        <dbReference type="Rhea" id="RHEA:36683"/>
        <dbReference type="Rhea" id="RHEA-COMP:10131"/>
        <dbReference type="Rhea" id="RHEA-COMP:11032"/>
        <dbReference type="ChEBI" id="CHEBI:29950"/>
        <dbReference type="ChEBI" id="CHEBI:57287"/>
        <dbReference type="ChEBI" id="CHEBI:57379"/>
        <dbReference type="ChEBI" id="CHEBI:74151"/>
        <dbReference type="EC" id="2.3.1.225"/>
    </reaction>
</comment>
<evidence type="ECO:0000256" key="1">
    <source>
        <dbReference type="ARBA" id="ARBA00004141"/>
    </source>
</evidence>
<feature type="transmembrane region" description="Helical" evidence="11">
    <location>
        <begin position="54"/>
        <end position="77"/>
    </location>
</feature>
<accession>A0A9W9W2W3</accession>
<feature type="region of interest" description="Disordered" evidence="12">
    <location>
        <begin position="409"/>
        <end position="436"/>
    </location>
</feature>
<organism evidence="14 15">
    <name type="scientific">Penicillium cosmopolitanum</name>
    <dbReference type="NCBI Taxonomy" id="1131564"/>
    <lineage>
        <taxon>Eukaryota</taxon>
        <taxon>Fungi</taxon>
        <taxon>Dikarya</taxon>
        <taxon>Ascomycota</taxon>
        <taxon>Pezizomycotina</taxon>
        <taxon>Eurotiomycetes</taxon>
        <taxon>Eurotiomycetidae</taxon>
        <taxon>Eurotiales</taxon>
        <taxon>Aspergillaceae</taxon>
        <taxon>Penicillium</taxon>
    </lineage>
</organism>
<dbReference type="PROSITE" id="PS50216">
    <property type="entry name" value="DHHC"/>
    <property type="match status" value="1"/>
</dbReference>
<dbReference type="GO" id="GO:0016020">
    <property type="term" value="C:membrane"/>
    <property type="evidence" value="ECO:0007669"/>
    <property type="project" value="UniProtKB-SubCell"/>
</dbReference>
<reference evidence="14" key="2">
    <citation type="journal article" date="2023" name="IMA Fungus">
        <title>Comparative genomic study of the Penicillium genus elucidates a diverse pangenome and 15 lateral gene transfer events.</title>
        <authorList>
            <person name="Petersen C."/>
            <person name="Sorensen T."/>
            <person name="Nielsen M.R."/>
            <person name="Sondergaard T.E."/>
            <person name="Sorensen J.L."/>
            <person name="Fitzpatrick D.A."/>
            <person name="Frisvad J.C."/>
            <person name="Nielsen K.L."/>
        </authorList>
    </citation>
    <scope>NUCLEOTIDE SEQUENCE</scope>
    <source>
        <strain evidence="14">IBT 29677</strain>
    </source>
</reference>
<feature type="compositionally biased region" description="Basic residues" evidence="12">
    <location>
        <begin position="424"/>
        <end position="436"/>
    </location>
</feature>
<evidence type="ECO:0000256" key="5">
    <source>
        <dbReference type="ARBA" id="ARBA00023136"/>
    </source>
</evidence>
<dbReference type="GO" id="GO:0006612">
    <property type="term" value="P:protein targeting to membrane"/>
    <property type="evidence" value="ECO:0007669"/>
    <property type="project" value="TreeGrafter"/>
</dbReference>
<name>A0A9W9W2W3_9EURO</name>
<feature type="region of interest" description="Disordered" evidence="12">
    <location>
        <begin position="101"/>
        <end position="132"/>
    </location>
</feature>
<dbReference type="Pfam" id="PF01529">
    <property type="entry name" value="DHHC"/>
    <property type="match status" value="1"/>
</dbReference>
<dbReference type="InterPro" id="IPR001594">
    <property type="entry name" value="Palmitoyltrfase_DHHC"/>
</dbReference>
<feature type="compositionally biased region" description="Basic residues" evidence="12">
    <location>
        <begin position="110"/>
        <end position="119"/>
    </location>
</feature>
<dbReference type="GeneID" id="81369287"/>
<dbReference type="PANTHER" id="PTHR22883:SF23">
    <property type="entry name" value="PALMITOYLTRANSFERASE ZDHHC6"/>
    <property type="match status" value="1"/>
</dbReference>
<evidence type="ECO:0000256" key="9">
    <source>
        <dbReference type="ARBA" id="ARBA00038298"/>
    </source>
</evidence>
<dbReference type="GO" id="GO:0005794">
    <property type="term" value="C:Golgi apparatus"/>
    <property type="evidence" value="ECO:0007669"/>
    <property type="project" value="TreeGrafter"/>
</dbReference>
<feature type="transmembrane region" description="Helical" evidence="11">
    <location>
        <begin position="218"/>
        <end position="236"/>
    </location>
</feature>
<evidence type="ECO:0000256" key="3">
    <source>
        <dbReference type="ARBA" id="ARBA00022692"/>
    </source>
</evidence>
<evidence type="ECO:0000256" key="2">
    <source>
        <dbReference type="ARBA" id="ARBA00022679"/>
    </source>
</evidence>
<comment type="caution">
    <text evidence="14">The sequence shown here is derived from an EMBL/GenBank/DDBJ whole genome shotgun (WGS) entry which is preliminary data.</text>
</comment>
<proteinExistence type="inferred from homology"/>
<keyword evidence="6" id="KW-0564">Palmitate</keyword>
<feature type="transmembrane region" description="Helical" evidence="11">
    <location>
        <begin position="12"/>
        <end position="34"/>
    </location>
</feature>
<dbReference type="RefSeq" id="XP_056489609.1">
    <property type="nucleotide sequence ID" value="XM_056630307.1"/>
</dbReference>